<dbReference type="SUPFAM" id="SSF82693">
    <property type="entry name" value="Multidrug efflux transporter AcrB pore domain, PN1, PN2, PC1 and PC2 subdomains"/>
    <property type="match status" value="2"/>
</dbReference>
<organism evidence="2 3">
    <name type="scientific">Myroides odoratus</name>
    <name type="common">Flavobacterium odoratum</name>
    <dbReference type="NCBI Taxonomy" id="256"/>
    <lineage>
        <taxon>Bacteria</taxon>
        <taxon>Pseudomonadati</taxon>
        <taxon>Bacteroidota</taxon>
        <taxon>Flavobacteriia</taxon>
        <taxon>Flavobacteriales</taxon>
        <taxon>Flavobacteriaceae</taxon>
        <taxon>Myroides</taxon>
    </lineage>
</organism>
<keyword evidence="1" id="KW-0812">Transmembrane</keyword>
<dbReference type="Gene3D" id="1.20.1640.10">
    <property type="entry name" value="Multidrug efflux transporter AcrB transmembrane domain"/>
    <property type="match status" value="3"/>
</dbReference>
<feature type="transmembrane region" description="Helical" evidence="1">
    <location>
        <begin position="1106"/>
        <end position="1128"/>
    </location>
</feature>
<dbReference type="Gene3D" id="3.30.2090.10">
    <property type="entry name" value="Multidrug efflux transporter AcrB TolC docking domain, DN and DC subdomains"/>
    <property type="match status" value="2"/>
</dbReference>
<keyword evidence="3" id="KW-1185">Reference proteome</keyword>
<dbReference type="RefSeq" id="WP_115090982.1">
    <property type="nucleotide sequence ID" value="NZ_CP068107.1"/>
</dbReference>
<feature type="transmembrane region" description="Helical" evidence="1">
    <location>
        <begin position="12"/>
        <end position="36"/>
    </location>
</feature>
<dbReference type="InterPro" id="IPR001036">
    <property type="entry name" value="Acrflvin-R"/>
</dbReference>
<feature type="transmembrane region" description="Helical" evidence="1">
    <location>
        <begin position="508"/>
        <end position="529"/>
    </location>
</feature>
<accession>A0A378RR20</accession>
<evidence type="ECO:0000256" key="1">
    <source>
        <dbReference type="SAM" id="Phobius"/>
    </source>
</evidence>
<dbReference type="GO" id="GO:0005886">
    <property type="term" value="C:plasma membrane"/>
    <property type="evidence" value="ECO:0007669"/>
    <property type="project" value="TreeGrafter"/>
</dbReference>
<gene>
    <name evidence="2" type="primary">cusA</name>
    <name evidence="2" type="ORF">NCTC11179_01670</name>
</gene>
<feature type="transmembrane region" description="Helical" evidence="1">
    <location>
        <begin position="462"/>
        <end position="488"/>
    </location>
</feature>
<proteinExistence type="predicted"/>
<sequence length="1281" mass="142274">MLNKIIKYFLHNRLITMLILIIVIVWGLITAPFNWYQNLLPSDPVPVDAIPDIGENQQIVATEWMGRSPKDIQEQITYPLTTSLLGVPGVKTIRSSSMFGMSFIYIIFEEDVEFYWSRSRILEKLNSLPAGTLPEGAIPTLGPDATALGQVFWYTLEGRNPQTGEPTGGWDPDELRTIQDFYTKYSLAAAEGVSEVASIGGYVKEYQVEVKPDAMRAYNVSIMDIMGAIQKSNLDIGAETIEINKAEYLVRGLGYIKSIKDLEDAVITVRNNVPVKIKDVAFVNLGPATRRGGLDKEGIEAVGGVVVARYGANPMQVIDNVKGKIKEMEAGLPQKTLADGTISKVTVVPFYDRSGLIKETIGTLETALAHEILICIIVVIVLVINLRASVIISSILPIGVLATFIIMKYMGIEANIVALSGIAIAIGVMVDVGVVFVESIIRHMEEERERGVESRGQAFINLIIKAVSEVSSALSTAMLTTIISFLPVFAMEAQEGKLFKPLAYTKTFALVSAFLLGIIILPTLAYYIYSIKTDKAKVRRIANYILCILGIALWIYTGVFTAFALTLIGINNLYTPTWRNEKTANYVNVAITLFIAVYYLAIEWLPLGTQASTGLNFVFVVLAIGVILGVLWLLVIYYEQILRWALANRWKFMTIPIITVVFGMLVWLGFNTSFGFVAKGFETVGWKSFRETAFWQKSSAAFPGIGEEFMPSLNEGSFLLMPTSMPHTGIEQNLAFIQTLDKRIQNIPEVELTIGKWGRVNSALDPAPTQMFENTINYKPEYFLDEDGHRERFKVAKNGEFELLDGSTYAVANGYRQIPRDSLIPDKKGKFFRQWRPEIKNAEDIWQQIVNVSHLPGLTSAPKLQPIEARLVMLSTGMRAPMGLKVSGPDLESIEEGGKALETALKDIPSIMSSTVFYDRAVGAPYVEIHLNRNNMARYGITVADLQEVLGAAVGGMQLTTTVEGRERFPVRLRYPRELRDSPDALGKLLIPTATGVQIPLSDVADITYAKGSQMIQSENTFLLGYVIFDKISGKAEVDVVREADQILKTKLESGELTLPKGVTYTFAGNYEQQERASQRLLFVVPMSLLAILLILYFQFKTITASLIHFSGVFVAFAGGFILLWLYGQPWFMNFSIGDMNMRDLFQMHSINLSIAVWVGFIALFGLATNDGVLMGTYIHDTFEARDPKTKHDIREAVVYAGLKRVRPAAMTTATALIALLPVMTSTGKGAEIMIPMAIPTFGGMLIQSMTMFVVPVFQCWWREWAIKKEQKSNEKIVENE</sequence>
<dbReference type="SUPFAM" id="SSF82714">
    <property type="entry name" value="Multidrug efflux transporter AcrB TolC docking domain, DN and DC subdomains"/>
    <property type="match status" value="2"/>
</dbReference>
<dbReference type="Gene3D" id="3.30.70.1320">
    <property type="entry name" value="Multidrug efflux transporter AcrB pore domain like"/>
    <property type="match status" value="1"/>
</dbReference>
<feature type="transmembrane region" description="Helical" evidence="1">
    <location>
        <begin position="617"/>
        <end position="638"/>
    </location>
</feature>
<dbReference type="Proteomes" id="UP000255024">
    <property type="component" value="Unassembled WGS sequence"/>
</dbReference>
<dbReference type="Pfam" id="PF00873">
    <property type="entry name" value="ACR_tran"/>
    <property type="match status" value="3"/>
</dbReference>
<keyword evidence="1" id="KW-0472">Membrane</keyword>
<feature type="transmembrane region" description="Helical" evidence="1">
    <location>
        <begin position="416"/>
        <end position="441"/>
    </location>
</feature>
<dbReference type="PANTHER" id="PTHR32063:SF19">
    <property type="entry name" value="CATION EFFLUX SYSTEM PROTEIN CUSA"/>
    <property type="match status" value="1"/>
</dbReference>
<evidence type="ECO:0000313" key="2">
    <source>
        <dbReference type="EMBL" id="STZ28130.1"/>
    </source>
</evidence>
<feature type="transmembrane region" description="Helical" evidence="1">
    <location>
        <begin position="586"/>
        <end position="605"/>
    </location>
</feature>
<feature type="transmembrane region" description="Helical" evidence="1">
    <location>
        <begin position="1149"/>
        <end position="1168"/>
    </location>
</feature>
<dbReference type="InterPro" id="IPR027463">
    <property type="entry name" value="AcrB_DN_DC_subdom"/>
</dbReference>
<dbReference type="EMBL" id="UGQL01000001">
    <property type="protein sequence ID" value="STZ28130.1"/>
    <property type="molecule type" value="Genomic_DNA"/>
</dbReference>
<dbReference type="SUPFAM" id="SSF82866">
    <property type="entry name" value="Multidrug efflux transporter AcrB transmembrane domain"/>
    <property type="match status" value="2"/>
</dbReference>
<reference evidence="2 3" key="1">
    <citation type="submission" date="2018-06" db="EMBL/GenBank/DDBJ databases">
        <authorList>
            <consortium name="Pathogen Informatics"/>
            <person name="Doyle S."/>
        </authorList>
    </citation>
    <scope>NUCLEOTIDE SEQUENCE [LARGE SCALE GENOMIC DNA]</scope>
    <source>
        <strain evidence="2 3">NCTC11179</strain>
    </source>
</reference>
<feature type="transmembrane region" description="Helical" evidence="1">
    <location>
        <begin position="367"/>
        <end position="384"/>
    </location>
</feature>
<keyword evidence="1" id="KW-1133">Transmembrane helix</keyword>
<dbReference type="PANTHER" id="PTHR32063">
    <property type="match status" value="1"/>
</dbReference>
<feature type="transmembrane region" description="Helical" evidence="1">
    <location>
        <begin position="541"/>
        <end position="574"/>
    </location>
</feature>
<feature type="transmembrane region" description="Helical" evidence="1">
    <location>
        <begin position="650"/>
        <end position="670"/>
    </location>
</feature>
<feature type="transmembrane region" description="Helical" evidence="1">
    <location>
        <begin position="391"/>
        <end position="410"/>
    </location>
</feature>
<feature type="transmembrane region" description="Helical" evidence="1">
    <location>
        <begin position="1233"/>
        <end position="1262"/>
    </location>
</feature>
<dbReference type="Gene3D" id="3.30.70.1440">
    <property type="entry name" value="Multidrug efflux transporter AcrB pore domain"/>
    <property type="match status" value="1"/>
</dbReference>
<feature type="transmembrane region" description="Helical" evidence="1">
    <location>
        <begin position="1081"/>
        <end position="1100"/>
    </location>
</feature>
<name>A0A378RR20_MYROD</name>
<dbReference type="PRINTS" id="PR00702">
    <property type="entry name" value="ACRIFLAVINRP"/>
</dbReference>
<dbReference type="GO" id="GO:0042910">
    <property type="term" value="F:xenobiotic transmembrane transporter activity"/>
    <property type="evidence" value="ECO:0007669"/>
    <property type="project" value="TreeGrafter"/>
</dbReference>
<dbReference type="Gene3D" id="3.30.70.1430">
    <property type="entry name" value="Multidrug efflux transporter AcrB pore domain"/>
    <property type="match status" value="2"/>
</dbReference>
<evidence type="ECO:0000313" key="3">
    <source>
        <dbReference type="Proteomes" id="UP000255024"/>
    </source>
</evidence>
<protein>
    <submittedName>
        <fullName evidence="2">Cation efflux system protein CusA</fullName>
    </submittedName>
</protein>